<feature type="active site" description="Proton donor; for beta-elimination activity" evidence="15">
    <location>
        <position position="61"/>
    </location>
</feature>
<dbReference type="Gene3D" id="1.10.8.50">
    <property type="match status" value="1"/>
</dbReference>
<evidence type="ECO:0000313" key="18">
    <source>
        <dbReference type="EMBL" id="MFC4336934.1"/>
    </source>
</evidence>
<keyword evidence="8 15" id="KW-0862">Zinc</keyword>
<keyword evidence="4 15" id="KW-0479">Metal-binding</keyword>
<evidence type="ECO:0000256" key="4">
    <source>
        <dbReference type="ARBA" id="ARBA00022723"/>
    </source>
</evidence>
<keyword evidence="6 15" id="KW-0863">Zinc-finger</keyword>
<reference evidence="19" key="1">
    <citation type="journal article" date="2019" name="Int. J. Syst. Evol. Microbiol.">
        <title>The Global Catalogue of Microorganisms (GCM) 10K type strain sequencing project: providing services to taxonomists for standard genome sequencing and annotation.</title>
        <authorList>
            <consortium name="The Broad Institute Genomics Platform"/>
            <consortium name="The Broad Institute Genome Sequencing Center for Infectious Disease"/>
            <person name="Wu L."/>
            <person name="Ma J."/>
        </authorList>
    </citation>
    <scope>NUCLEOTIDE SEQUENCE [LARGE SCALE GENOMIC DNA]</scope>
    <source>
        <strain evidence="19">IBRC-M 10908</strain>
    </source>
</reference>
<evidence type="ECO:0000256" key="1">
    <source>
        <dbReference type="ARBA" id="ARBA00001668"/>
    </source>
</evidence>
<dbReference type="NCBIfam" id="NF002211">
    <property type="entry name" value="PRK01103.1"/>
    <property type="match status" value="1"/>
</dbReference>
<keyword evidence="12 15" id="KW-0511">Multifunctional enzyme</keyword>
<dbReference type="EC" id="3.2.2.23" evidence="15"/>
<organism evidence="18 19">
    <name type="scientific">Salininema proteolyticum</name>
    <dbReference type="NCBI Taxonomy" id="1607685"/>
    <lineage>
        <taxon>Bacteria</taxon>
        <taxon>Bacillati</taxon>
        <taxon>Actinomycetota</taxon>
        <taxon>Actinomycetes</taxon>
        <taxon>Glycomycetales</taxon>
        <taxon>Glycomycetaceae</taxon>
        <taxon>Salininema</taxon>
    </lineage>
</organism>
<dbReference type="SUPFAM" id="SSF57716">
    <property type="entry name" value="Glucocorticoid receptor-like (DNA-binding domain)"/>
    <property type="match status" value="1"/>
</dbReference>
<comment type="catalytic activity">
    <reaction evidence="1 15">
        <text>Hydrolysis of DNA containing ring-opened 7-methylguanine residues, releasing 2,6-diamino-4-hydroxy-5-(N-methyl)formamidopyrimidine.</text>
        <dbReference type="EC" id="3.2.2.23"/>
    </reaction>
</comment>
<dbReference type="PANTHER" id="PTHR22993:SF9">
    <property type="entry name" value="FORMAMIDOPYRIMIDINE-DNA GLYCOSYLASE"/>
    <property type="match status" value="1"/>
</dbReference>
<feature type="domain" description="FPG-type" evidence="16">
    <location>
        <begin position="242"/>
        <end position="276"/>
    </location>
</feature>
<keyword evidence="13 15" id="KW-0326">Glycosidase</keyword>
<keyword evidence="5 15" id="KW-0227">DNA damage</keyword>
<feature type="active site" description="Proton donor; for delta-elimination activity" evidence="15">
    <location>
        <position position="266"/>
    </location>
</feature>
<evidence type="ECO:0000256" key="6">
    <source>
        <dbReference type="ARBA" id="ARBA00022771"/>
    </source>
</evidence>
<comment type="subunit">
    <text evidence="3 15">Monomer.</text>
</comment>
<evidence type="ECO:0000313" key="19">
    <source>
        <dbReference type="Proteomes" id="UP001595823"/>
    </source>
</evidence>
<keyword evidence="9 15" id="KW-0238">DNA-binding</keyword>
<dbReference type="EC" id="4.2.99.18" evidence="15"/>
<dbReference type="GO" id="GO:0008534">
    <property type="term" value="F:oxidized purine nucleobase lesion DNA N-glycosylase activity"/>
    <property type="evidence" value="ECO:0007669"/>
    <property type="project" value="UniProtKB-EC"/>
</dbReference>
<keyword evidence="11 15" id="KW-0456">Lyase</keyword>
<comment type="similarity">
    <text evidence="2 15">Belongs to the FPG family.</text>
</comment>
<evidence type="ECO:0000256" key="10">
    <source>
        <dbReference type="ARBA" id="ARBA00023204"/>
    </source>
</evidence>
<dbReference type="InterPro" id="IPR010663">
    <property type="entry name" value="Znf_FPG/IleRS"/>
</dbReference>
<gene>
    <name evidence="15 18" type="primary">mutM</name>
    <name evidence="15" type="synonym">fpg</name>
    <name evidence="18" type="ORF">ACFPET_17160</name>
</gene>
<evidence type="ECO:0000256" key="5">
    <source>
        <dbReference type="ARBA" id="ARBA00022763"/>
    </source>
</evidence>
<dbReference type="InterPro" id="IPR035937">
    <property type="entry name" value="FPG_N"/>
</dbReference>
<dbReference type="InterPro" id="IPR015886">
    <property type="entry name" value="H2TH_FPG"/>
</dbReference>
<sequence>MPELPEVETIRRGVDANFRGAEIAEADVLHQRAVRRQAEGGEFFAQSLAGARITGSSRRGKYMWLTLDSGQALLCHLGMSGQFHAVTEKIPAHRHLRIALRFTDGRELWFVDQRTFGGMEVTEMADGLPERISHIAPDVFDPAYDADRAVERLRAKRSEVKRVLLDQGWVSGIGNIYADEALWRAGLSPVRSGHRVGTAKAADLLSHVTDVLTEAVTAGGTSFDELYVNVNGESGYFDRSLNAYGRAGQPCRRCETVMRKRVVGGRATHHCPHCQR</sequence>
<evidence type="ECO:0000256" key="13">
    <source>
        <dbReference type="ARBA" id="ARBA00023295"/>
    </source>
</evidence>
<keyword evidence="19" id="KW-1185">Reference proteome</keyword>
<feature type="binding site" evidence="15">
    <location>
        <position position="156"/>
    </location>
    <ligand>
        <name>DNA</name>
        <dbReference type="ChEBI" id="CHEBI:16991"/>
    </ligand>
</feature>
<dbReference type="NCBIfam" id="TIGR00577">
    <property type="entry name" value="fpg"/>
    <property type="match status" value="1"/>
</dbReference>
<dbReference type="Pfam" id="PF06831">
    <property type="entry name" value="H2TH"/>
    <property type="match status" value="1"/>
</dbReference>
<evidence type="ECO:0000256" key="8">
    <source>
        <dbReference type="ARBA" id="ARBA00022833"/>
    </source>
</evidence>
<dbReference type="HAMAP" id="MF_00103">
    <property type="entry name" value="Fapy_DNA_glycosyl"/>
    <property type="match status" value="1"/>
</dbReference>
<evidence type="ECO:0000259" key="17">
    <source>
        <dbReference type="PROSITE" id="PS51068"/>
    </source>
</evidence>
<keyword evidence="10 15" id="KW-0234">DNA repair</keyword>
<name>A0ABV8U2F5_9ACTN</name>
<feature type="active site" description="Schiff-base intermediate with DNA" evidence="15">
    <location>
        <position position="2"/>
    </location>
</feature>
<evidence type="ECO:0000256" key="7">
    <source>
        <dbReference type="ARBA" id="ARBA00022801"/>
    </source>
</evidence>
<proteinExistence type="inferred from homology"/>
<protein>
    <recommendedName>
        <fullName evidence="15">Formamidopyrimidine-DNA glycosylase</fullName>
        <shortName evidence="15">Fapy-DNA glycosylase</shortName>
        <ecNumber evidence="15">3.2.2.23</ecNumber>
    </recommendedName>
    <alternativeName>
        <fullName evidence="15">DNA-(apurinic or apyrimidinic site) lyase MutM</fullName>
        <shortName evidence="15">AP lyase MutM</shortName>
        <ecNumber evidence="15">4.2.99.18</ecNumber>
    </alternativeName>
</protein>
<dbReference type="InterPro" id="IPR010979">
    <property type="entry name" value="Ribosomal_uS13-like_H2TH"/>
</dbReference>
<keyword evidence="7 15" id="KW-0378">Hydrolase</keyword>
<accession>A0ABV8U2F5</accession>
<dbReference type="PANTHER" id="PTHR22993">
    <property type="entry name" value="FORMAMIDOPYRIMIDINE-DNA GLYCOSYLASE"/>
    <property type="match status" value="1"/>
</dbReference>
<evidence type="ECO:0000256" key="15">
    <source>
        <dbReference type="HAMAP-Rule" id="MF_00103"/>
    </source>
</evidence>
<comment type="catalytic activity">
    <reaction evidence="14 15">
        <text>2'-deoxyribonucleotide-(2'-deoxyribose 5'-phosphate)-2'-deoxyribonucleotide-DNA = a 3'-end 2'-deoxyribonucleotide-(2,3-dehydro-2,3-deoxyribose 5'-phosphate)-DNA + a 5'-end 5'-phospho-2'-deoxyribonucleoside-DNA + H(+)</text>
        <dbReference type="Rhea" id="RHEA:66592"/>
        <dbReference type="Rhea" id="RHEA-COMP:13180"/>
        <dbReference type="Rhea" id="RHEA-COMP:16897"/>
        <dbReference type="Rhea" id="RHEA-COMP:17067"/>
        <dbReference type="ChEBI" id="CHEBI:15378"/>
        <dbReference type="ChEBI" id="CHEBI:136412"/>
        <dbReference type="ChEBI" id="CHEBI:157695"/>
        <dbReference type="ChEBI" id="CHEBI:167181"/>
        <dbReference type="EC" id="4.2.99.18"/>
    </reaction>
</comment>
<dbReference type="EMBL" id="JBHSDK010000026">
    <property type="protein sequence ID" value="MFC4336934.1"/>
    <property type="molecule type" value="Genomic_DNA"/>
</dbReference>
<dbReference type="SMART" id="SM00898">
    <property type="entry name" value="Fapy_DNA_glyco"/>
    <property type="match status" value="1"/>
</dbReference>
<dbReference type="Pfam" id="PF01149">
    <property type="entry name" value="Fapy_DNA_glyco"/>
    <property type="match status" value="1"/>
</dbReference>
<evidence type="ECO:0000259" key="16">
    <source>
        <dbReference type="PROSITE" id="PS51066"/>
    </source>
</evidence>
<dbReference type="RefSeq" id="WP_380623374.1">
    <property type="nucleotide sequence ID" value="NZ_JBHSDK010000026.1"/>
</dbReference>
<dbReference type="SUPFAM" id="SSF81624">
    <property type="entry name" value="N-terminal domain of MutM-like DNA repair proteins"/>
    <property type="match status" value="1"/>
</dbReference>
<feature type="binding site" evidence="15">
    <location>
        <position position="95"/>
    </location>
    <ligand>
        <name>DNA</name>
        <dbReference type="ChEBI" id="CHEBI:16991"/>
    </ligand>
</feature>
<dbReference type="SMART" id="SM01232">
    <property type="entry name" value="H2TH"/>
    <property type="match status" value="1"/>
</dbReference>
<dbReference type="GO" id="GO:0140078">
    <property type="term" value="F:class I DNA-(apurinic or apyrimidinic site) endonuclease activity"/>
    <property type="evidence" value="ECO:0007669"/>
    <property type="project" value="UniProtKB-EC"/>
</dbReference>
<dbReference type="InterPro" id="IPR012319">
    <property type="entry name" value="FPG_cat"/>
</dbReference>
<dbReference type="InterPro" id="IPR020629">
    <property type="entry name" value="FPG_Glyclase"/>
</dbReference>
<comment type="function">
    <text evidence="15">Involved in base excision repair of DNA damaged by oxidation or by mutagenic agents. Acts as DNA glycosylase that recognizes and removes damaged bases. Has a preference for oxidized purines, such as 7,8-dihydro-8-oxoguanine (8-oxoG). Has AP (apurinic/apyrimidinic) lyase activity and introduces nicks in the DNA strand. Cleaves the DNA backbone by beta-delta elimination to generate a single-strand break at the site of the removed base with both 3'- and 5'-phosphates.</text>
</comment>
<dbReference type="CDD" id="cd08966">
    <property type="entry name" value="EcFpg-like_N"/>
    <property type="match status" value="1"/>
</dbReference>
<evidence type="ECO:0000256" key="3">
    <source>
        <dbReference type="ARBA" id="ARBA00011245"/>
    </source>
</evidence>
<feature type="domain" description="Formamidopyrimidine-DNA glycosylase catalytic" evidence="17">
    <location>
        <begin position="2"/>
        <end position="117"/>
    </location>
</feature>
<evidence type="ECO:0000256" key="14">
    <source>
        <dbReference type="ARBA" id="ARBA00044632"/>
    </source>
</evidence>
<feature type="active site" description="Proton donor" evidence="15">
    <location>
        <position position="3"/>
    </location>
</feature>
<evidence type="ECO:0000256" key="11">
    <source>
        <dbReference type="ARBA" id="ARBA00023239"/>
    </source>
</evidence>
<evidence type="ECO:0000256" key="2">
    <source>
        <dbReference type="ARBA" id="ARBA00009409"/>
    </source>
</evidence>
<evidence type="ECO:0000256" key="12">
    <source>
        <dbReference type="ARBA" id="ARBA00023268"/>
    </source>
</evidence>
<dbReference type="Gene3D" id="3.20.190.10">
    <property type="entry name" value="MutM-like, N-terminal"/>
    <property type="match status" value="1"/>
</dbReference>
<dbReference type="Pfam" id="PF06827">
    <property type="entry name" value="zf-FPG_IleRS"/>
    <property type="match status" value="1"/>
</dbReference>
<dbReference type="SUPFAM" id="SSF46946">
    <property type="entry name" value="S13-like H2TH domain"/>
    <property type="match status" value="1"/>
</dbReference>
<evidence type="ECO:0000256" key="9">
    <source>
        <dbReference type="ARBA" id="ARBA00023125"/>
    </source>
</evidence>
<dbReference type="PROSITE" id="PS51068">
    <property type="entry name" value="FPG_CAT"/>
    <property type="match status" value="1"/>
</dbReference>
<comment type="caution">
    <text evidence="18">The sequence shown here is derived from an EMBL/GenBank/DDBJ whole genome shotgun (WGS) entry which is preliminary data.</text>
</comment>
<feature type="binding site" evidence="15">
    <location>
        <position position="114"/>
    </location>
    <ligand>
        <name>DNA</name>
        <dbReference type="ChEBI" id="CHEBI:16991"/>
    </ligand>
</feature>
<dbReference type="InterPro" id="IPR000214">
    <property type="entry name" value="Znf_DNA_glyclase/AP_lyase"/>
</dbReference>
<comment type="cofactor">
    <cofactor evidence="15">
        <name>Zn(2+)</name>
        <dbReference type="ChEBI" id="CHEBI:29105"/>
    </cofactor>
    <text evidence="15">Binds 1 zinc ion per subunit.</text>
</comment>
<dbReference type="PROSITE" id="PS51066">
    <property type="entry name" value="ZF_FPG_2"/>
    <property type="match status" value="1"/>
</dbReference>
<dbReference type="Proteomes" id="UP001595823">
    <property type="component" value="Unassembled WGS sequence"/>
</dbReference>